<reference evidence="1 2" key="1">
    <citation type="submission" date="2020-05" db="EMBL/GenBank/DDBJ databases">
        <title>Genome Sequencing of Type Strains.</title>
        <authorList>
            <person name="Lemaire J.F."/>
            <person name="Inderbitzin P."/>
            <person name="Gregorio O.A."/>
            <person name="Collins S.B."/>
            <person name="Wespe N."/>
            <person name="Knight-Connoni V."/>
        </authorList>
    </citation>
    <scope>NUCLEOTIDE SEQUENCE [LARGE SCALE GENOMIC DNA]</scope>
    <source>
        <strain evidence="1 2">LMG 21957</strain>
    </source>
</reference>
<comment type="caution">
    <text evidence="1">The sequence shown here is derived from an EMBL/GenBank/DDBJ whole genome shotgun (WGS) entry which is preliminary data.</text>
</comment>
<dbReference type="Proteomes" id="UP000526125">
    <property type="component" value="Unassembled WGS sequence"/>
</dbReference>
<protein>
    <submittedName>
        <fullName evidence="1">Uncharacterized protein</fullName>
    </submittedName>
</protein>
<name>A0A7Y6BUJ7_9BACL</name>
<sequence length="134" mass="15527">MHSSIELLASYQGHRSKVLKNKRVKQNITFDDFLSPEETYELLSHRGMSRIISHCNYAINSIGFPVGEKIDDEQLSQLPTLEQCIVKLVIEDRKGYQEIKELYPSLQPAEIERLFKTALRKLTKHIRDSNPSKN</sequence>
<accession>A0A7Y6BUJ7</accession>
<dbReference type="RefSeq" id="WP_175394586.1">
    <property type="nucleotide sequence ID" value="NZ_JABMCB010000154.1"/>
</dbReference>
<gene>
    <name evidence="1" type="ORF">HP552_05525</name>
</gene>
<dbReference type="AlphaFoldDB" id="A0A7Y6BUJ7"/>
<keyword evidence="2" id="KW-1185">Reference proteome</keyword>
<proteinExistence type="predicted"/>
<organism evidence="1 2">
    <name type="scientific">Paenibacillus xylanilyticus</name>
    <dbReference type="NCBI Taxonomy" id="248903"/>
    <lineage>
        <taxon>Bacteria</taxon>
        <taxon>Bacillati</taxon>
        <taxon>Bacillota</taxon>
        <taxon>Bacilli</taxon>
        <taxon>Bacillales</taxon>
        <taxon>Paenibacillaceae</taxon>
        <taxon>Paenibacillus</taxon>
    </lineage>
</organism>
<evidence type="ECO:0000313" key="2">
    <source>
        <dbReference type="Proteomes" id="UP000526125"/>
    </source>
</evidence>
<dbReference type="EMBL" id="JABMCB010000154">
    <property type="protein sequence ID" value="NUU74701.1"/>
    <property type="molecule type" value="Genomic_DNA"/>
</dbReference>
<evidence type="ECO:0000313" key="1">
    <source>
        <dbReference type="EMBL" id="NUU74701.1"/>
    </source>
</evidence>